<dbReference type="InterPro" id="IPR025745">
    <property type="entry name" value="Mrr-like_N_dom"/>
</dbReference>
<keyword evidence="12" id="KW-1185">Reference proteome</keyword>
<dbReference type="SUPFAM" id="SSF53335">
    <property type="entry name" value="S-adenosyl-L-methionine-dependent methyltransferases"/>
    <property type="match status" value="1"/>
</dbReference>
<dbReference type="GO" id="GO:0032259">
    <property type="term" value="P:methylation"/>
    <property type="evidence" value="ECO:0007669"/>
    <property type="project" value="UniProtKB-KW"/>
</dbReference>
<dbReference type="GO" id="GO:0009307">
    <property type="term" value="P:DNA restriction-modification system"/>
    <property type="evidence" value="ECO:0007669"/>
    <property type="project" value="UniProtKB-KW"/>
</dbReference>
<dbReference type="PROSITE" id="PS00093">
    <property type="entry name" value="N4_MTASE"/>
    <property type="match status" value="1"/>
</dbReference>
<keyword evidence="4" id="KW-0949">S-adenosyl-L-methionine</keyword>
<evidence type="ECO:0000313" key="11">
    <source>
        <dbReference type="EMBL" id="CAB3754582.1"/>
    </source>
</evidence>
<evidence type="ECO:0000256" key="1">
    <source>
        <dbReference type="ARBA" id="ARBA00010203"/>
    </source>
</evidence>
<dbReference type="Proteomes" id="UP000494363">
    <property type="component" value="Unassembled WGS sequence"/>
</dbReference>
<dbReference type="Pfam" id="PF01555">
    <property type="entry name" value="N6_N4_Mtase"/>
    <property type="match status" value="1"/>
</dbReference>
<evidence type="ECO:0000256" key="3">
    <source>
        <dbReference type="ARBA" id="ARBA00022679"/>
    </source>
</evidence>
<comment type="similarity">
    <text evidence="1">Belongs to the N(4)/N(6)-methyltransferase family. N(4) subfamily.</text>
</comment>
<protein>
    <recommendedName>
        <fullName evidence="8">Methyltransferase</fullName>
        <ecNumber evidence="8">2.1.1.-</ecNumber>
    </recommendedName>
</protein>
<feature type="domain" description="DNA methylase N-4/N-6" evidence="9">
    <location>
        <begin position="129"/>
        <end position="387"/>
    </location>
</feature>
<dbReference type="AlphaFoldDB" id="A0A6J5DN01"/>
<dbReference type="Gene3D" id="3.40.50.150">
    <property type="entry name" value="Vaccinia Virus protein VP39"/>
    <property type="match status" value="1"/>
</dbReference>
<keyword evidence="6" id="KW-0238">DNA-binding</keyword>
<proteinExistence type="inferred from homology"/>
<evidence type="ECO:0000256" key="8">
    <source>
        <dbReference type="RuleBase" id="RU362026"/>
    </source>
</evidence>
<evidence type="ECO:0000256" key="2">
    <source>
        <dbReference type="ARBA" id="ARBA00022603"/>
    </source>
</evidence>
<dbReference type="InterPro" id="IPR002941">
    <property type="entry name" value="DNA_methylase_N4/N6"/>
</dbReference>
<dbReference type="Pfam" id="PF14338">
    <property type="entry name" value="Mrr_N"/>
    <property type="match status" value="1"/>
</dbReference>
<keyword evidence="3" id="KW-0808">Transferase</keyword>
<comment type="catalytic activity">
    <reaction evidence="7">
        <text>a 2'-deoxycytidine in DNA + S-adenosyl-L-methionine = an N(4)-methyl-2'-deoxycytidine in DNA + S-adenosyl-L-homocysteine + H(+)</text>
        <dbReference type="Rhea" id="RHEA:16857"/>
        <dbReference type="Rhea" id="RHEA-COMP:11369"/>
        <dbReference type="Rhea" id="RHEA-COMP:13674"/>
        <dbReference type="ChEBI" id="CHEBI:15378"/>
        <dbReference type="ChEBI" id="CHEBI:57856"/>
        <dbReference type="ChEBI" id="CHEBI:59789"/>
        <dbReference type="ChEBI" id="CHEBI:85452"/>
        <dbReference type="ChEBI" id="CHEBI:137933"/>
        <dbReference type="EC" id="2.1.1.113"/>
    </reaction>
</comment>
<evidence type="ECO:0000256" key="4">
    <source>
        <dbReference type="ARBA" id="ARBA00022691"/>
    </source>
</evidence>
<feature type="domain" description="Restriction system protein Mrr-like N-terminal" evidence="10">
    <location>
        <begin position="15"/>
        <end position="89"/>
    </location>
</feature>
<organism evidence="11 12">
    <name type="scientific">Paraburkholderia humisilvae</name>
    <dbReference type="NCBI Taxonomy" id="627669"/>
    <lineage>
        <taxon>Bacteria</taxon>
        <taxon>Pseudomonadati</taxon>
        <taxon>Pseudomonadota</taxon>
        <taxon>Betaproteobacteria</taxon>
        <taxon>Burkholderiales</taxon>
        <taxon>Burkholderiaceae</taxon>
        <taxon>Paraburkholderia</taxon>
    </lineage>
</organism>
<evidence type="ECO:0000259" key="9">
    <source>
        <dbReference type="Pfam" id="PF01555"/>
    </source>
</evidence>
<dbReference type="GO" id="GO:0015667">
    <property type="term" value="F:site-specific DNA-methyltransferase (cytosine-N4-specific) activity"/>
    <property type="evidence" value="ECO:0007669"/>
    <property type="project" value="UniProtKB-EC"/>
</dbReference>
<dbReference type="InterPro" id="IPR029063">
    <property type="entry name" value="SAM-dependent_MTases_sf"/>
</dbReference>
<dbReference type="InterPro" id="IPR001091">
    <property type="entry name" value="RM_Methyltransferase"/>
</dbReference>
<evidence type="ECO:0000313" key="12">
    <source>
        <dbReference type="Proteomes" id="UP000494363"/>
    </source>
</evidence>
<dbReference type="RefSeq" id="WP_175226658.1">
    <property type="nucleotide sequence ID" value="NZ_CADIKH010000009.1"/>
</dbReference>
<keyword evidence="2" id="KW-0489">Methyltransferase</keyword>
<dbReference type="GO" id="GO:0003677">
    <property type="term" value="F:DNA binding"/>
    <property type="evidence" value="ECO:0007669"/>
    <property type="project" value="UniProtKB-KW"/>
</dbReference>
<evidence type="ECO:0000256" key="5">
    <source>
        <dbReference type="ARBA" id="ARBA00022747"/>
    </source>
</evidence>
<dbReference type="GO" id="GO:0008170">
    <property type="term" value="F:N-methyltransferase activity"/>
    <property type="evidence" value="ECO:0007669"/>
    <property type="project" value="InterPro"/>
</dbReference>
<evidence type="ECO:0000259" key="10">
    <source>
        <dbReference type="Pfam" id="PF14338"/>
    </source>
</evidence>
<evidence type="ECO:0000256" key="7">
    <source>
        <dbReference type="ARBA" id="ARBA00049120"/>
    </source>
</evidence>
<dbReference type="EMBL" id="CADIKH010000009">
    <property type="protein sequence ID" value="CAB3754582.1"/>
    <property type="molecule type" value="Genomic_DNA"/>
</dbReference>
<reference evidence="11 12" key="1">
    <citation type="submission" date="2020-04" db="EMBL/GenBank/DDBJ databases">
        <authorList>
            <person name="De Canck E."/>
        </authorList>
    </citation>
    <scope>NUCLEOTIDE SEQUENCE [LARGE SCALE GENOMIC DNA]</scope>
    <source>
        <strain evidence="11 12">LMG 29542</strain>
    </source>
</reference>
<dbReference type="InterPro" id="IPR017985">
    <property type="entry name" value="MeTrfase_CN4_CS"/>
</dbReference>
<dbReference type="EC" id="2.1.1.-" evidence="8"/>
<sequence length="412" mass="45702">MQLDLFSHAASAYADAPNGRLTNAEFYQAVAERANIDPAELQKKTAIGQDGKEYLTLAHVLRWRQQDLKRMGVIERVAGKRGIWQLTEAAGRKMDEAGRAVRLIAFSTRLGVAIFGDCRDAFAGLDEPINLIFTSPPFLLAKPRAYGNPATLQEYVDFICSALGPLMLHMAAGASLVINLSNDSFVRGSPARSTYLERLVCALEDRLGLVLMDRVIWKSGKAPGPTQWACKHPIQLRTGYEFCYWFCNDPEKVRSNNRRVLLPHTDRHIKLMTSGGIRHSASYGDGSQVHRPGQYGTLTDGRLPTNVIEIGTGCADTRAYRQRAKELGLPLHGAMMPTRVPDFFIRFLTEPGDLVVDTFGGTGKTALAAERLGRRWAMAEKMLQFIRGSATHFEQFEGFQMHAALEGVRYAA</sequence>
<dbReference type="PRINTS" id="PR00508">
    <property type="entry name" value="S21N4MTFRASE"/>
</dbReference>
<accession>A0A6J5DN01</accession>
<name>A0A6J5DN01_9BURK</name>
<keyword evidence="5" id="KW-0680">Restriction system</keyword>
<gene>
    <name evidence="11" type="ORF">LMG29542_02389</name>
</gene>
<evidence type="ECO:0000256" key="6">
    <source>
        <dbReference type="ARBA" id="ARBA00023125"/>
    </source>
</evidence>